<accession>A0A850NWJ3</accession>
<evidence type="ECO:0000256" key="4">
    <source>
        <dbReference type="PROSITE-ProRule" id="PRU00335"/>
    </source>
</evidence>
<proteinExistence type="predicted"/>
<evidence type="ECO:0000259" key="5">
    <source>
        <dbReference type="PROSITE" id="PS50977"/>
    </source>
</evidence>
<dbReference type="InterPro" id="IPR001647">
    <property type="entry name" value="HTH_TetR"/>
</dbReference>
<dbReference type="GO" id="GO:0000976">
    <property type="term" value="F:transcription cis-regulatory region binding"/>
    <property type="evidence" value="ECO:0007669"/>
    <property type="project" value="TreeGrafter"/>
</dbReference>
<dbReference type="SUPFAM" id="SSF46689">
    <property type="entry name" value="Homeodomain-like"/>
    <property type="match status" value="1"/>
</dbReference>
<comment type="caution">
    <text evidence="6">The sequence shown here is derived from an EMBL/GenBank/DDBJ whole genome shotgun (WGS) entry which is preliminary data.</text>
</comment>
<dbReference type="PROSITE" id="PS50977">
    <property type="entry name" value="HTH_TETR_2"/>
    <property type="match status" value="1"/>
</dbReference>
<dbReference type="Pfam" id="PF00440">
    <property type="entry name" value="TetR_N"/>
    <property type="match status" value="1"/>
</dbReference>
<sequence length="117" mass="11820">MAALLDSAERVFATQGYAAATMTAIAAGAGASIGSLYQFFPGKEAVARGVLERCFGQLYAELDALAGQPVDAAGLADALSTLMLRHATARAAGMAMLDAGSAGQSGVRAEIRAGLRE</sequence>
<dbReference type="RefSeq" id="WP_176626815.1">
    <property type="nucleotide sequence ID" value="NZ_JABXXQ010000644.1"/>
</dbReference>
<dbReference type="InterPro" id="IPR050109">
    <property type="entry name" value="HTH-type_TetR-like_transc_reg"/>
</dbReference>
<dbReference type="PROSITE" id="PS01081">
    <property type="entry name" value="HTH_TETR_1"/>
    <property type="match status" value="1"/>
</dbReference>
<name>A0A850NWJ3_9PROT</name>
<dbReference type="PRINTS" id="PR00455">
    <property type="entry name" value="HTHTETR"/>
</dbReference>
<feature type="non-terminal residue" evidence="6">
    <location>
        <position position="117"/>
    </location>
</feature>
<evidence type="ECO:0000256" key="2">
    <source>
        <dbReference type="ARBA" id="ARBA00023125"/>
    </source>
</evidence>
<dbReference type="InterPro" id="IPR023772">
    <property type="entry name" value="DNA-bd_HTH_TetR-type_CS"/>
</dbReference>
<dbReference type="EMBL" id="JABXXQ010000644">
    <property type="protein sequence ID" value="NVN32106.1"/>
    <property type="molecule type" value="Genomic_DNA"/>
</dbReference>
<feature type="DNA-binding region" description="H-T-H motif" evidence="4">
    <location>
        <begin position="21"/>
        <end position="40"/>
    </location>
</feature>
<evidence type="ECO:0000256" key="1">
    <source>
        <dbReference type="ARBA" id="ARBA00023015"/>
    </source>
</evidence>
<dbReference type="InterPro" id="IPR009057">
    <property type="entry name" value="Homeodomain-like_sf"/>
</dbReference>
<reference evidence="6 7" key="1">
    <citation type="submission" date="2020-06" db="EMBL/GenBank/DDBJ databases">
        <title>Description of novel acetic acid bacteria.</title>
        <authorList>
            <person name="Sombolestani A."/>
        </authorList>
    </citation>
    <scope>NUCLEOTIDE SEQUENCE [LARGE SCALE GENOMIC DNA]</scope>
    <source>
        <strain evidence="6 7">LMG 26838</strain>
    </source>
</reference>
<evidence type="ECO:0000313" key="6">
    <source>
        <dbReference type="EMBL" id="NVN32106.1"/>
    </source>
</evidence>
<dbReference type="GO" id="GO:0003700">
    <property type="term" value="F:DNA-binding transcription factor activity"/>
    <property type="evidence" value="ECO:0007669"/>
    <property type="project" value="TreeGrafter"/>
</dbReference>
<keyword evidence="3" id="KW-0804">Transcription</keyword>
<keyword evidence="1" id="KW-0805">Transcription regulation</keyword>
<gene>
    <name evidence="6" type="ORF">HUK83_17420</name>
</gene>
<dbReference type="AlphaFoldDB" id="A0A850NWJ3"/>
<feature type="domain" description="HTH tetR-type" evidence="5">
    <location>
        <begin position="1"/>
        <end position="58"/>
    </location>
</feature>
<organism evidence="6 7">
    <name type="scientific">Endobacter medicaginis</name>
    <dbReference type="NCBI Taxonomy" id="1181271"/>
    <lineage>
        <taxon>Bacteria</taxon>
        <taxon>Pseudomonadati</taxon>
        <taxon>Pseudomonadota</taxon>
        <taxon>Alphaproteobacteria</taxon>
        <taxon>Acetobacterales</taxon>
        <taxon>Acetobacteraceae</taxon>
        <taxon>Endobacter</taxon>
    </lineage>
</organism>
<dbReference type="PANTHER" id="PTHR30055:SF234">
    <property type="entry name" value="HTH-TYPE TRANSCRIPTIONAL REGULATOR BETI"/>
    <property type="match status" value="1"/>
</dbReference>
<keyword evidence="2 4" id="KW-0238">DNA-binding</keyword>
<dbReference type="Gene3D" id="1.10.357.10">
    <property type="entry name" value="Tetracycline Repressor, domain 2"/>
    <property type="match status" value="1"/>
</dbReference>
<evidence type="ECO:0000256" key="3">
    <source>
        <dbReference type="ARBA" id="ARBA00023163"/>
    </source>
</evidence>
<dbReference type="PANTHER" id="PTHR30055">
    <property type="entry name" value="HTH-TYPE TRANSCRIPTIONAL REGULATOR RUTR"/>
    <property type="match status" value="1"/>
</dbReference>
<dbReference type="Proteomes" id="UP000565205">
    <property type="component" value="Unassembled WGS sequence"/>
</dbReference>
<evidence type="ECO:0000313" key="7">
    <source>
        <dbReference type="Proteomes" id="UP000565205"/>
    </source>
</evidence>
<protein>
    <submittedName>
        <fullName evidence="6">TetR family transcriptional regulator</fullName>
    </submittedName>
</protein>